<keyword evidence="1" id="KW-0805">Transcription regulation</keyword>
<evidence type="ECO:0000256" key="3">
    <source>
        <dbReference type="ARBA" id="ARBA00023163"/>
    </source>
</evidence>
<dbReference type="PANTHER" id="PTHR30146">
    <property type="entry name" value="LACI-RELATED TRANSCRIPTIONAL REPRESSOR"/>
    <property type="match status" value="1"/>
</dbReference>
<dbReference type="InterPro" id="IPR028082">
    <property type="entry name" value="Peripla_BP_I"/>
</dbReference>
<dbReference type="CDD" id="cd01392">
    <property type="entry name" value="HTH_LacI"/>
    <property type="match status" value="1"/>
</dbReference>
<gene>
    <name evidence="5" type="ORF">H8718_08135</name>
</gene>
<evidence type="ECO:0000313" key="5">
    <source>
        <dbReference type="EMBL" id="MBC8579497.1"/>
    </source>
</evidence>
<dbReference type="InterPro" id="IPR001761">
    <property type="entry name" value="Peripla_BP/Lac1_sug-bd_dom"/>
</dbReference>
<name>A0A926EJX2_9FIRM</name>
<dbReference type="AlphaFoldDB" id="A0A926EJX2"/>
<evidence type="ECO:0000256" key="2">
    <source>
        <dbReference type="ARBA" id="ARBA00023125"/>
    </source>
</evidence>
<dbReference type="SMART" id="SM00354">
    <property type="entry name" value="HTH_LACI"/>
    <property type="match status" value="1"/>
</dbReference>
<organism evidence="5 6">
    <name type="scientific">Zhenhengia yiwuensis</name>
    <dbReference type="NCBI Taxonomy" id="2763666"/>
    <lineage>
        <taxon>Bacteria</taxon>
        <taxon>Bacillati</taxon>
        <taxon>Bacillota</taxon>
        <taxon>Clostridia</taxon>
        <taxon>Lachnospirales</taxon>
        <taxon>Lachnospiraceae</taxon>
        <taxon>Zhenhengia</taxon>
    </lineage>
</organism>
<feature type="domain" description="HTH lacI-type" evidence="4">
    <location>
        <begin position="3"/>
        <end position="58"/>
    </location>
</feature>
<dbReference type="InterPro" id="IPR000843">
    <property type="entry name" value="HTH_LacI"/>
</dbReference>
<reference evidence="5" key="1">
    <citation type="submission" date="2020-08" db="EMBL/GenBank/DDBJ databases">
        <title>Genome public.</title>
        <authorList>
            <person name="Liu C."/>
            <person name="Sun Q."/>
        </authorList>
    </citation>
    <scope>NUCLEOTIDE SEQUENCE</scope>
    <source>
        <strain evidence="5">NSJ-12</strain>
    </source>
</reference>
<dbReference type="PANTHER" id="PTHR30146:SF109">
    <property type="entry name" value="HTH-TYPE TRANSCRIPTIONAL REGULATOR GALS"/>
    <property type="match status" value="1"/>
</dbReference>
<evidence type="ECO:0000313" key="6">
    <source>
        <dbReference type="Proteomes" id="UP000655830"/>
    </source>
</evidence>
<dbReference type="GO" id="GO:0003700">
    <property type="term" value="F:DNA-binding transcription factor activity"/>
    <property type="evidence" value="ECO:0007669"/>
    <property type="project" value="TreeGrafter"/>
</dbReference>
<dbReference type="CDD" id="cd06267">
    <property type="entry name" value="PBP1_LacI_sugar_binding-like"/>
    <property type="match status" value="1"/>
</dbReference>
<dbReference type="GO" id="GO:0000976">
    <property type="term" value="F:transcription cis-regulatory region binding"/>
    <property type="evidence" value="ECO:0007669"/>
    <property type="project" value="TreeGrafter"/>
</dbReference>
<dbReference type="RefSeq" id="WP_249332522.1">
    <property type="nucleotide sequence ID" value="NZ_JACRSY010000010.1"/>
</dbReference>
<dbReference type="Gene3D" id="3.40.50.2300">
    <property type="match status" value="2"/>
</dbReference>
<comment type="caution">
    <text evidence="5">The sequence shown here is derived from an EMBL/GenBank/DDBJ whole genome shotgun (WGS) entry which is preliminary data.</text>
</comment>
<dbReference type="InterPro" id="IPR010982">
    <property type="entry name" value="Lambda_DNA-bd_dom_sf"/>
</dbReference>
<dbReference type="PRINTS" id="PR00036">
    <property type="entry name" value="HTHLACI"/>
</dbReference>
<dbReference type="Proteomes" id="UP000655830">
    <property type="component" value="Unassembled WGS sequence"/>
</dbReference>
<dbReference type="Gene3D" id="1.10.260.40">
    <property type="entry name" value="lambda repressor-like DNA-binding domains"/>
    <property type="match status" value="1"/>
</dbReference>
<keyword evidence="3" id="KW-0804">Transcription</keyword>
<keyword evidence="2 5" id="KW-0238">DNA-binding</keyword>
<dbReference type="EMBL" id="JACRSY010000010">
    <property type="protein sequence ID" value="MBC8579497.1"/>
    <property type="molecule type" value="Genomic_DNA"/>
</dbReference>
<dbReference type="SUPFAM" id="SSF47413">
    <property type="entry name" value="lambda repressor-like DNA-binding domains"/>
    <property type="match status" value="1"/>
</dbReference>
<dbReference type="Pfam" id="PF00532">
    <property type="entry name" value="Peripla_BP_1"/>
    <property type="match status" value="1"/>
</dbReference>
<evidence type="ECO:0000256" key="1">
    <source>
        <dbReference type="ARBA" id="ARBA00023015"/>
    </source>
</evidence>
<accession>A0A926EJX2</accession>
<sequence length="330" mass="36713">MSITIREIAKLANVSIGTVSRVLNNKETGYTEETKAKVLDVVKRYDYIPNSAARALSTQSTKTLGCIIPDICNPFFPELARGIEDMAGSHGYHIFLCNTDLDAQKEESYVYTLLERQVDGLLFASSTATTPKNITRIQKVNKPIILLDACMHDEAIPHVYIDNCFGVYTATKHLIEKGHTSIAFITGSMNLSTSKERLRGYKMALEEAGLPIQEQLITEGDYTVEGGFRAMELLHLQSYTGLIASNDLMAYGVYKYARTQGIRIPEDLSVIGFDNLSFSQIIDPPLTTVSQPAYELGQYAAEMLIKCLQGMDTPSYHLYKPTLIVRESVK</sequence>
<protein>
    <submittedName>
        <fullName evidence="5">LacI family DNA-binding transcriptional regulator</fullName>
    </submittedName>
</protein>
<dbReference type="SUPFAM" id="SSF53822">
    <property type="entry name" value="Periplasmic binding protein-like I"/>
    <property type="match status" value="1"/>
</dbReference>
<proteinExistence type="predicted"/>
<dbReference type="Pfam" id="PF00356">
    <property type="entry name" value="LacI"/>
    <property type="match status" value="1"/>
</dbReference>
<dbReference type="PROSITE" id="PS00356">
    <property type="entry name" value="HTH_LACI_1"/>
    <property type="match status" value="1"/>
</dbReference>
<keyword evidence="6" id="KW-1185">Reference proteome</keyword>
<evidence type="ECO:0000259" key="4">
    <source>
        <dbReference type="PROSITE" id="PS50932"/>
    </source>
</evidence>
<dbReference type="PROSITE" id="PS50932">
    <property type="entry name" value="HTH_LACI_2"/>
    <property type="match status" value="1"/>
</dbReference>